<evidence type="ECO:0000256" key="10">
    <source>
        <dbReference type="SAM" id="Phobius"/>
    </source>
</evidence>
<dbReference type="EMBL" id="GGYP01003267">
    <property type="protein sequence ID" value="MDE48038.1"/>
    <property type="molecule type" value="Transcribed_RNA"/>
</dbReference>
<keyword evidence="4 9" id="KW-0812">Transmembrane</keyword>
<keyword evidence="6 10" id="KW-1133">Transmembrane helix</keyword>
<dbReference type="SUPFAM" id="SSF101576">
    <property type="entry name" value="Supernatant protein factor (SPF), C-terminal domain"/>
    <property type="match status" value="1"/>
</dbReference>
<feature type="signal peptide" evidence="11">
    <location>
        <begin position="1"/>
        <end position="25"/>
    </location>
</feature>
<dbReference type="InterPro" id="IPR015720">
    <property type="entry name" value="Emp24-like"/>
</dbReference>
<comment type="similarity">
    <text evidence="2 9">Belongs to the EMP24/GP25L family.</text>
</comment>
<evidence type="ECO:0000259" key="12">
    <source>
        <dbReference type="PROSITE" id="PS50866"/>
    </source>
</evidence>
<dbReference type="Pfam" id="PF01105">
    <property type="entry name" value="EMP24_GP25L"/>
    <property type="match status" value="1"/>
</dbReference>
<organism evidence="13">
    <name type="scientific">Aceria tosichella</name>
    <name type="common">wheat curl mite</name>
    <dbReference type="NCBI Taxonomy" id="561515"/>
    <lineage>
        <taxon>Eukaryota</taxon>
        <taxon>Metazoa</taxon>
        <taxon>Ecdysozoa</taxon>
        <taxon>Arthropoda</taxon>
        <taxon>Chelicerata</taxon>
        <taxon>Arachnida</taxon>
        <taxon>Acari</taxon>
        <taxon>Acariformes</taxon>
        <taxon>Trombidiformes</taxon>
        <taxon>Prostigmata</taxon>
        <taxon>Eupodina</taxon>
        <taxon>Eriophyoidea</taxon>
        <taxon>Eriophyidae</taxon>
        <taxon>Eriophyinae</taxon>
        <taxon>Aceriini</taxon>
        <taxon>Aceria</taxon>
    </lineage>
</organism>
<keyword evidence="3" id="KW-0217">Developmental protein</keyword>
<gene>
    <name evidence="13" type="ORF">g.16655</name>
</gene>
<evidence type="ECO:0000256" key="11">
    <source>
        <dbReference type="SAM" id="SignalP"/>
    </source>
</evidence>
<feature type="chain" id="PRO_5026309759" evidence="11">
    <location>
        <begin position="26"/>
        <end position="202"/>
    </location>
</feature>
<comment type="subcellular location">
    <subcellularLocation>
        <location evidence="8">Endomembrane system</location>
        <topology evidence="8">Single-pass membrane protein</topology>
    </subcellularLocation>
    <subcellularLocation>
        <location evidence="1 9">Membrane</location>
        <topology evidence="1 9">Single-pass type I membrane protein</topology>
    </subcellularLocation>
</comment>
<protein>
    <submittedName>
        <fullName evidence="13">Transmembrane emp24 domain-containing protein</fullName>
    </submittedName>
</protein>
<dbReference type="InterPro" id="IPR009038">
    <property type="entry name" value="GOLD_dom"/>
</dbReference>
<dbReference type="GO" id="GO:0012505">
    <property type="term" value="C:endomembrane system"/>
    <property type="evidence" value="ECO:0007669"/>
    <property type="project" value="UniProtKB-SubCell"/>
</dbReference>
<reference evidence="13" key="1">
    <citation type="submission" date="2018-10" db="EMBL/GenBank/DDBJ databases">
        <title>Transcriptome assembly of Aceria tosichella (Wheat curl mite) Type 2.</title>
        <authorList>
            <person name="Scully E.D."/>
            <person name="Geib S.M."/>
            <person name="Palmer N.A."/>
            <person name="Gupta A.K."/>
            <person name="Sarath G."/>
            <person name="Tatineni S."/>
        </authorList>
    </citation>
    <scope>NUCLEOTIDE SEQUENCE</scope>
    <source>
        <strain evidence="13">LincolnNE</strain>
    </source>
</reference>
<feature type="transmembrane region" description="Helical" evidence="10">
    <location>
        <begin position="170"/>
        <end position="192"/>
    </location>
</feature>
<keyword evidence="7 10" id="KW-0472">Membrane</keyword>
<evidence type="ECO:0000256" key="7">
    <source>
        <dbReference type="ARBA" id="ARBA00023136"/>
    </source>
</evidence>
<feature type="domain" description="GOLD" evidence="12">
    <location>
        <begin position="35"/>
        <end position="117"/>
    </location>
</feature>
<dbReference type="PANTHER" id="PTHR22811">
    <property type="entry name" value="TRANSMEMBRANE EMP24 DOMAIN-CONTAINING PROTEIN"/>
    <property type="match status" value="1"/>
</dbReference>
<keyword evidence="5 11" id="KW-0732">Signal</keyword>
<sequence length="202" mass="23478">MRYIPSPVILLAVFATFTLVQVTHCHLITIDPHQEECFHETLKKGTKIKFTFEVLDGGSLDIDLTIKDPNNYVIHSEQRQSSGRYTIEANQEGPHAYCFANKMSSLAMKIVMFNIEFTDRKNESDQEQDKLQNMVTELSALVTGVKHEMDFLAARDRIHRRISERINSRVSMWSMFEVLLTLIVAVGQTYYLKRFFEVRRKV</sequence>
<dbReference type="InterPro" id="IPR036598">
    <property type="entry name" value="GOLD_dom_sf"/>
</dbReference>
<evidence type="ECO:0000256" key="6">
    <source>
        <dbReference type="ARBA" id="ARBA00022989"/>
    </source>
</evidence>
<evidence type="ECO:0000256" key="2">
    <source>
        <dbReference type="ARBA" id="ARBA00007104"/>
    </source>
</evidence>
<evidence type="ECO:0000256" key="5">
    <source>
        <dbReference type="ARBA" id="ARBA00022729"/>
    </source>
</evidence>
<proteinExistence type="inferred from homology"/>
<dbReference type="AlphaFoldDB" id="A0A6G1SCB1"/>
<evidence type="ECO:0000256" key="4">
    <source>
        <dbReference type="ARBA" id="ARBA00022692"/>
    </source>
</evidence>
<evidence type="ECO:0000313" key="13">
    <source>
        <dbReference type="EMBL" id="MDE48038.1"/>
    </source>
</evidence>
<accession>A0A6G1SCB1</accession>
<evidence type="ECO:0000256" key="3">
    <source>
        <dbReference type="ARBA" id="ARBA00022473"/>
    </source>
</evidence>
<evidence type="ECO:0000256" key="9">
    <source>
        <dbReference type="RuleBase" id="RU003827"/>
    </source>
</evidence>
<dbReference type="SMART" id="SM01190">
    <property type="entry name" value="EMP24_GP25L"/>
    <property type="match status" value="1"/>
</dbReference>
<dbReference type="PROSITE" id="PS50866">
    <property type="entry name" value="GOLD"/>
    <property type="match status" value="1"/>
</dbReference>
<evidence type="ECO:0000256" key="8">
    <source>
        <dbReference type="ARBA" id="ARBA00037847"/>
    </source>
</evidence>
<name>A0A6G1SCB1_9ACAR</name>
<dbReference type="GO" id="GO:0016020">
    <property type="term" value="C:membrane"/>
    <property type="evidence" value="ECO:0007669"/>
    <property type="project" value="UniProtKB-SubCell"/>
</dbReference>
<evidence type="ECO:0000256" key="1">
    <source>
        <dbReference type="ARBA" id="ARBA00004479"/>
    </source>
</evidence>